<evidence type="ECO:0000313" key="2">
    <source>
        <dbReference type="EMBL" id="MBA8823860.1"/>
    </source>
</evidence>
<accession>A0A839DSC6</accession>
<evidence type="ECO:0000256" key="1">
    <source>
        <dbReference type="SAM" id="MobiDB-lite"/>
    </source>
</evidence>
<protein>
    <submittedName>
        <fullName evidence="2">Uncharacterized protein</fullName>
    </submittedName>
</protein>
<gene>
    <name evidence="2" type="ORF">FHX42_001189</name>
</gene>
<proteinExistence type="predicted"/>
<feature type="region of interest" description="Disordered" evidence="1">
    <location>
        <begin position="65"/>
        <end position="87"/>
    </location>
</feature>
<dbReference type="EMBL" id="JACGWZ010000001">
    <property type="protein sequence ID" value="MBA8823860.1"/>
    <property type="molecule type" value="Genomic_DNA"/>
</dbReference>
<dbReference type="AlphaFoldDB" id="A0A839DSC6"/>
<reference evidence="2 3" key="1">
    <citation type="submission" date="2020-07" db="EMBL/GenBank/DDBJ databases">
        <title>Sequencing the genomes of 1000 actinobacteria strains.</title>
        <authorList>
            <person name="Klenk H.-P."/>
        </authorList>
    </citation>
    <scope>NUCLEOTIDE SEQUENCE [LARGE SCALE GENOMIC DNA]</scope>
    <source>
        <strain evidence="2 3">DSM 45975</strain>
    </source>
</reference>
<keyword evidence="3" id="KW-1185">Reference proteome</keyword>
<evidence type="ECO:0000313" key="3">
    <source>
        <dbReference type="Proteomes" id="UP000569329"/>
    </source>
</evidence>
<comment type="caution">
    <text evidence="2">The sequence shown here is derived from an EMBL/GenBank/DDBJ whole genome shotgun (WGS) entry which is preliminary data.</text>
</comment>
<organism evidence="2 3">
    <name type="scientific">Halosaccharopolyspora lacisalsi</name>
    <dbReference type="NCBI Taxonomy" id="1000566"/>
    <lineage>
        <taxon>Bacteria</taxon>
        <taxon>Bacillati</taxon>
        <taxon>Actinomycetota</taxon>
        <taxon>Actinomycetes</taxon>
        <taxon>Pseudonocardiales</taxon>
        <taxon>Pseudonocardiaceae</taxon>
        <taxon>Halosaccharopolyspora</taxon>
    </lineage>
</organism>
<sequence length="145" mass="14594">MDAEGTTSTSVTIPVGGDYSLVSNLTVLFNESGDIVQYGETLISENDAGNFNITSYTDGVLVNSNDTDQPYTTDAQLQQDTDSGPVSSEGMAAMGAGGTAACVAAVLGVSGVTAYLIVGACTGACAVPGVGTRYWCPSTSVSDGR</sequence>
<feature type="compositionally biased region" description="Polar residues" evidence="1">
    <location>
        <begin position="65"/>
        <end position="86"/>
    </location>
</feature>
<dbReference type="Proteomes" id="UP000569329">
    <property type="component" value="Unassembled WGS sequence"/>
</dbReference>
<name>A0A839DSC6_9PSEU</name>